<evidence type="ECO:0000256" key="5">
    <source>
        <dbReference type="ARBA" id="ARBA00022989"/>
    </source>
</evidence>
<evidence type="ECO:0000256" key="1">
    <source>
        <dbReference type="ARBA" id="ARBA00004141"/>
    </source>
</evidence>
<evidence type="ECO:0000256" key="3">
    <source>
        <dbReference type="ARBA" id="ARBA00022448"/>
    </source>
</evidence>
<name>A0ABR3XRX9_9EURO</name>
<comment type="similarity">
    <text evidence="2">Belongs to the oligopeptide OPT transporter family.</text>
</comment>
<comment type="subcellular location">
    <subcellularLocation>
        <location evidence="1">Membrane</location>
        <topology evidence="1">Multi-pass membrane protein</topology>
    </subcellularLocation>
</comment>
<keyword evidence="3" id="KW-0813">Transport</keyword>
<evidence type="ECO:0000256" key="2">
    <source>
        <dbReference type="ARBA" id="ARBA00008807"/>
    </source>
</evidence>
<keyword evidence="4 7" id="KW-0812">Transmembrane</keyword>
<protein>
    <submittedName>
        <fullName evidence="8">Uncharacterized protein</fullName>
    </submittedName>
</protein>
<dbReference type="Pfam" id="PF03169">
    <property type="entry name" value="OPT"/>
    <property type="match status" value="1"/>
</dbReference>
<reference evidence="8 9" key="1">
    <citation type="journal article" date="2024" name="IMA Fungus">
        <title>IMA Genome - F19 : A genome assembly and annotation guide to empower mycologists, including annotated draft genome sequences of Ceratocystis pirilliformis, Diaporthe australafricana, Fusarium ophioides, Paecilomyces lecythidis, and Sporothrix stenoceras.</title>
        <authorList>
            <person name="Aylward J."/>
            <person name="Wilson A.M."/>
            <person name="Visagie C.M."/>
            <person name="Spraker J."/>
            <person name="Barnes I."/>
            <person name="Buitendag C."/>
            <person name="Ceriani C."/>
            <person name="Del Mar Angel L."/>
            <person name="du Plessis D."/>
            <person name="Fuchs T."/>
            <person name="Gasser K."/>
            <person name="Kramer D."/>
            <person name="Li W."/>
            <person name="Munsamy K."/>
            <person name="Piso A."/>
            <person name="Price J.L."/>
            <person name="Sonnekus B."/>
            <person name="Thomas C."/>
            <person name="van der Nest A."/>
            <person name="van Dijk A."/>
            <person name="van Heerden A."/>
            <person name="van Vuuren N."/>
            <person name="Yilmaz N."/>
            <person name="Duong T.A."/>
            <person name="van der Merwe N.A."/>
            <person name="Wingfield M.J."/>
            <person name="Wingfield B.D."/>
        </authorList>
    </citation>
    <scope>NUCLEOTIDE SEQUENCE [LARGE SCALE GENOMIC DNA]</scope>
    <source>
        <strain evidence="8 9">CMW 18167</strain>
    </source>
</reference>
<dbReference type="EMBL" id="JAVDPF010000012">
    <property type="protein sequence ID" value="KAL1878489.1"/>
    <property type="molecule type" value="Genomic_DNA"/>
</dbReference>
<accession>A0ABR3XRX9</accession>
<organism evidence="8 9">
    <name type="scientific">Paecilomyces lecythidis</name>
    <dbReference type="NCBI Taxonomy" id="3004212"/>
    <lineage>
        <taxon>Eukaryota</taxon>
        <taxon>Fungi</taxon>
        <taxon>Dikarya</taxon>
        <taxon>Ascomycota</taxon>
        <taxon>Pezizomycotina</taxon>
        <taxon>Eurotiomycetes</taxon>
        <taxon>Eurotiomycetidae</taxon>
        <taxon>Eurotiales</taxon>
        <taxon>Thermoascaceae</taxon>
        <taxon>Paecilomyces</taxon>
    </lineage>
</organism>
<dbReference type="InterPro" id="IPR004813">
    <property type="entry name" value="OPT"/>
</dbReference>
<evidence type="ECO:0000256" key="7">
    <source>
        <dbReference type="SAM" id="Phobius"/>
    </source>
</evidence>
<keyword evidence="6 7" id="KW-0472">Membrane</keyword>
<keyword evidence="5 7" id="KW-1133">Transmembrane helix</keyword>
<evidence type="ECO:0000256" key="4">
    <source>
        <dbReference type="ARBA" id="ARBA00022692"/>
    </source>
</evidence>
<sequence length="59" mass="6656">MYASAIIQAQKVYLNMSTPVGYQILLALSMQMFGLGLAGLAYKYIVEPPQMVMRNKFDH</sequence>
<evidence type="ECO:0000313" key="9">
    <source>
        <dbReference type="Proteomes" id="UP001583193"/>
    </source>
</evidence>
<keyword evidence="9" id="KW-1185">Reference proteome</keyword>
<gene>
    <name evidence="8" type="ORF">Plec18167_004563</name>
</gene>
<feature type="transmembrane region" description="Helical" evidence="7">
    <location>
        <begin position="20"/>
        <end position="46"/>
    </location>
</feature>
<proteinExistence type="inferred from homology"/>
<comment type="caution">
    <text evidence="8">The sequence shown here is derived from an EMBL/GenBank/DDBJ whole genome shotgun (WGS) entry which is preliminary data.</text>
</comment>
<dbReference type="Proteomes" id="UP001583193">
    <property type="component" value="Unassembled WGS sequence"/>
</dbReference>
<evidence type="ECO:0000313" key="8">
    <source>
        <dbReference type="EMBL" id="KAL1878489.1"/>
    </source>
</evidence>
<evidence type="ECO:0000256" key="6">
    <source>
        <dbReference type="ARBA" id="ARBA00023136"/>
    </source>
</evidence>